<feature type="transmembrane region" description="Helical" evidence="7">
    <location>
        <begin position="184"/>
        <end position="205"/>
    </location>
</feature>
<dbReference type="PANTHER" id="PTHR43124">
    <property type="entry name" value="PURINE EFFLUX PUMP PBUE"/>
    <property type="match status" value="1"/>
</dbReference>
<protein>
    <submittedName>
        <fullName evidence="9">Putative sugar efflux transporter</fullName>
    </submittedName>
</protein>
<evidence type="ECO:0000259" key="8">
    <source>
        <dbReference type="PROSITE" id="PS50850"/>
    </source>
</evidence>
<feature type="domain" description="Major facilitator superfamily (MFS) profile" evidence="8">
    <location>
        <begin position="58"/>
        <end position="247"/>
    </location>
</feature>
<dbReference type="InterPro" id="IPR011701">
    <property type="entry name" value="MFS"/>
</dbReference>
<evidence type="ECO:0000256" key="7">
    <source>
        <dbReference type="SAM" id="Phobius"/>
    </source>
</evidence>
<dbReference type="GO" id="GO:0005886">
    <property type="term" value="C:plasma membrane"/>
    <property type="evidence" value="ECO:0007669"/>
    <property type="project" value="UniProtKB-SubCell"/>
</dbReference>
<feature type="transmembrane region" description="Helical" evidence="7">
    <location>
        <begin position="152"/>
        <end position="172"/>
    </location>
</feature>
<organism evidence="9 10">
    <name type="scientific">Paenibacillus polymyxa</name>
    <name type="common">Bacillus polymyxa</name>
    <dbReference type="NCBI Taxonomy" id="1406"/>
    <lineage>
        <taxon>Bacteria</taxon>
        <taxon>Bacillati</taxon>
        <taxon>Bacillota</taxon>
        <taxon>Bacilli</taxon>
        <taxon>Bacillales</taxon>
        <taxon>Paenibacillaceae</taxon>
        <taxon>Paenibacillus</taxon>
    </lineage>
</organism>
<keyword evidence="3" id="KW-1003">Cell membrane</keyword>
<feature type="transmembrane region" description="Helical" evidence="7">
    <location>
        <begin position="211"/>
        <end position="233"/>
    </location>
</feature>
<dbReference type="InterPro" id="IPR020846">
    <property type="entry name" value="MFS_dom"/>
</dbReference>
<dbReference type="Gene3D" id="1.20.1250.20">
    <property type="entry name" value="MFS general substrate transporter like domains"/>
    <property type="match status" value="1"/>
</dbReference>
<evidence type="ECO:0000256" key="5">
    <source>
        <dbReference type="ARBA" id="ARBA00022989"/>
    </source>
</evidence>
<evidence type="ECO:0000256" key="2">
    <source>
        <dbReference type="ARBA" id="ARBA00022448"/>
    </source>
</evidence>
<feature type="transmembrane region" description="Helical" evidence="7">
    <location>
        <begin position="124"/>
        <end position="146"/>
    </location>
</feature>
<sequence>MPLTSYFANKISLEVAFLFGAVISFITFIGILVWLPSMPVKDKMSIGNQLSILRKPRLWIANMANIFIFAAMFAVYSYFAEYVGQITRMNGSWISMMLLVFGVTMIVGNFLFEGFLHKNMTKTVVLFPLLYMAIYLFIYCFGSYFLPMILIVFIWGVAHSGGIIVGQSLLMAEAKEAPEFGNSLFVSFSNVGIAIGTLVGSWFISHFGIHQFIWSGIMFALLTFLSVILITAISRASHVRNAIGNQD</sequence>
<comment type="subcellular location">
    <subcellularLocation>
        <location evidence="1">Cell membrane</location>
        <topology evidence="1">Multi-pass membrane protein</topology>
    </subcellularLocation>
</comment>
<keyword evidence="5 7" id="KW-1133">Transmembrane helix</keyword>
<evidence type="ECO:0000256" key="3">
    <source>
        <dbReference type="ARBA" id="ARBA00022475"/>
    </source>
</evidence>
<evidence type="ECO:0000256" key="6">
    <source>
        <dbReference type="ARBA" id="ARBA00023136"/>
    </source>
</evidence>
<accession>A0A378XRH4</accession>
<name>A0A378XRH4_PAEPO</name>
<keyword evidence="6 7" id="KW-0472">Membrane</keyword>
<dbReference type="EMBL" id="UGSC01000001">
    <property type="protein sequence ID" value="SUA63005.1"/>
    <property type="molecule type" value="Genomic_DNA"/>
</dbReference>
<feature type="transmembrane region" description="Helical" evidence="7">
    <location>
        <begin position="58"/>
        <end position="79"/>
    </location>
</feature>
<proteinExistence type="predicted"/>
<keyword evidence="2" id="KW-0813">Transport</keyword>
<dbReference type="PROSITE" id="PS50850">
    <property type="entry name" value="MFS"/>
    <property type="match status" value="1"/>
</dbReference>
<dbReference type="Proteomes" id="UP000254400">
    <property type="component" value="Unassembled WGS sequence"/>
</dbReference>
<evidence type="ECO:0000256" key="4">
    <source>
        <dbReference type="ARBA" id="ARBA00022692"/>
    </source>
</evidence>
<dbReference type="GO" id="GO:0022857">
    <property type="term" value="F:transmembrane transporter activity"/>
    <property type="evidence" value="ECO:0007669"/>
    <property type="project" value="InterPro"/>
</dbReference>
<dbReference type="InterPro" id="IPR036259">
    <property type="entry name" value="MFS_trans_sf"/>
</dbReference>
<gene>
    <name evidence="9" type="primary">M1_1685_1</name>
    <name evidence="9" type="ORF">NCTC10343_00530</name>
</gene>
<dbReference type="AlphaFoldDB" id="A0A378XRH4"/>
<dbReference type="SUPFAM" id="SSF103473">
    <property type="entry name" value="MFS general substrate transporter"/>
    <property type="match status" value="1"/>
</dbReference>
<keyword evidence="4 7" id="KW-0812">Transmembrane</keyword>
<evidence type="ECO:0000313" key="10">
    <source>
        <dbReference type="Proteomes" id="UP000254400"/>
    </source>
</evidence>
<evidence type="ECO:0000256" key="1">
    <source>
        <dbReference type="ARBA" id="ARBA00004651"/>
    </source>
</evidence>
<feature type="transmembrane region" description="Helical" evidence="7">
    <location>
        <begin position="91"/>
        <end position="112"/>
    </location>
</feature>
<dbReference type="InterPro" id="IPR050189">
    <property type="entry name" value="MFS_Efflux_Transporters"/>
</dbReference>
<evidence type="ECO:0000313" key="9">
    <source>
        <dbReference type="EMBL" id="SUA63005.1"/>
    </source>
</evidence>
<feature type="transmembrane region" description="Helical" evidence="7">
    <location>
        <begin position="15"/>
        <end position="37"/>
    </location>
</feature>
<reference evidence="9 10" key="1">
    <citation type="submission" date="2018-06" db="EMBL/GenBank/DDBJ databases">
        <authorList>
            <consortium name="Pathogen Informatics"/>
            <person name="Doyle S."/>
        </authorList>
    </citation>
    <scope>NUCLEOTIDE SEQUENCE [LARGE SCALE GENOMIC DNA]</scope>
    <source>
        <strain evidence="9 10">NCTC10343</strain>
    </source>
</reference>
<dbReference type="PANTHER" id="PTHR43124:SF3">
    <property type="entry name" value="CHLORAMPHENICOL EFFLUX PUMP RV0191"/>
    <property type="match status" value="1"/>
</dbReference>
<dbReference type="Pfam" id="PF07690">
    <property type="entry name" value="MFS_1"/>
    <property type="match status" value="1"/>
</dbReference>